<keyword evidence="1" id="KW-0614">Plasmid</keyword>
<name>A0ABX7BFP2_9PROT</name>
<dbReference type="RefSeq" id="WP_201082671.1">
    <property type="nucleotide sequence ID" value="NZ_CP067421.1"/>
</dbReference>
<dbReference type="Proteomes" id="UP000595197">
    <property type="component" value="Plasmid pTT6-1"/>
</dbReference>
<proteinExistence type="predicted"/>
<dbReference type="EMBL" id="CP067421">
    <property type="protein sequence ID" value="QQP93221.1"/>
    <property type="molecule type" value="Genomic_DNA"/>
</dbReference>
<evidence type="ECO:0000313" key="1">
    <source>
        <dbReference type="EMBL" id="QQP93221.1"/>
    </source>
</evidence>
<evidence type="ECO:0000313" key="2">
    <source>
        <dbReference type="Proteomes" id="UP000595197"/>
    </source>
</evidence>
<accession>A0ABX7BFP2</accession>
<protein>
    <submittedName>
        <fullName evidence="1">Uncharacterized protein</fullName>
    </submittedName>
</protein>
<keyword evidence="2" id="KW-1185">Reference proteome</keyword>
<gene>
    <name evidence="1" type="ORF">IGS68_29310</name>
</gene>
<sequence length="54" mass="6077">MQDTLQTPDHAAALREWHERYQAIMDSDRSALEVLWALKALGPAPELTATAEEK</sequence>
<organism evidence="1 2">
    <name type="scientific">Skermanella cutis</name>
    <dbReference type="NCBI Taxonomy" id="2775420"/>
    <lineage>
        <taxon>Bacteria</taxon>
        <taxon>Pseudomonadati</taxon>
        <taxon>Pseudomonadota</taxon>
        <taxon>Alphaproteobacteria</taxon>
        <taxon>Rhodospirillales</taxon>
        <taxon>Azospirillaceae</taxon>
        <taxon>Skermanella</taxon>
    </lineage>
</organism>
<geneLocation type="plasmid" evidence="1 2">
    <name>pTT6-1</name>
</geneLocation>
<reference evidence="1" key="1">
    <citation type="submission" date="2021-02" db="EMBL/GenBank/DDBJ databases">
        <title>Skermanella TT6 skin isolate.</title>
        <authorList>
            <person name="Lee K."/>
            <person name="Ganzorig M."/>
        </authorList>
    </citation>
    <scope>NUCLEOTIDE SEQUENCE</scope>
    <source>
        <strain evidence="1">TT6</strain>
    </source>
</reference>